<dbReference type="AlphaFoldDB" id="D7A3Z0"/>
<dbReference type="KEGG" id="sno:Snov_4511"/>
<dbReference type="STRING" id="639283.Snov_4511"/>
<evidence type="ECO:0000313" key="2">
    <source>
        <dbReference type="Proteomes" id="UP000006633"/>
    </source>
</evidence>
<name>D7A3Z0_ANCN5</name>
<protein>
    <submittedName>
        <fullName evidence="1">Uncharacterized protein</fullName>
    </submittedName>
</protein>
<reference evidence="1 2" key="1">
    <citation type="journal article" date="2012" name="Stand. Genomic Sci.">
        <title>Complete genome sequence of the facultatively chemolithoautotrophic and methylotrophic alpha Proteobacterium Starkeya novella type strain (ATCC 8093(T)).</title>
        <authorList>
            <person name="Kappler U."/>
            <person name="Davenport K."/>
            <person name="Beatson S."/>
            <person name="Lucas S."/>
            <person name="Lapidus A."/>
            <person name="Copeland A."/>
            <person name="Berry K.W."/>
            <person name="Glavina Del Rio T."/>
            <person name="Hammon N."/>
            <person name="Dalin E."/>
            <person name="Tice H."/>
            <person name="Pitluck S."/>
            <person name="Richardson P."/>
            <person name="Bruce D."/>
            <person name="Goodwin L.A."/>
            <person name="Han C."/>
            <person name="Tapia R."/>
            <person name="Detter J.C."/>
            <person name="Chang Y.J."/>
            <person name="Jeffries C.D."/>
            <person name="Land M."/>
            <person name="Hauser L."/>
            <person name="Kyrpides N.C."/>
            <person name="Goker M."/>
            <person name="Ivanova N."/>
            <person name="Klenk H.P."/>
            <person name="Woyke T."/>
        </authorList>
    </citation>
    <scope>NUCLEOTIDE SEQUENCE [LARGE SCALE GENOMIC DNA]</scope>
    <source>
        <strain evidence="2">ATCC 8093 / DSM 506 / JCM 20403 / CCM 1077 / IAM 12100 / NBRC 12443 / NCIMB 10456</strain>
    </source>
</reference>
<organism evidence="1 2">
    <name type="scientific">Ancylobacter novellus (strain ATCC 8093 / DSM 506 / JCM 20403 / CCM 1077 / IAM 12100 / NBRC 12443 / NCIMB 10456)</name>
    <name type="common">Starkeya novella</name>
    <dbReference type="NCBI Taxonomy" id="639283"/>
    <lineage>
        <taxon>Bacteria</taxon>
        <taxon>Pseudomonadati</taxon>
        <taxon>Pseudomonadota</taxon>
        <taxon>Alphaproteobacteria</taxon>
        <taxon>Hyphomicrobiales</taxon>
        <taxon>Xanthobacteraceae</taxon>
        <taxon>Ancylobacter</taxon>
    </lineage>
</organism>
<gene>
    <name evidence="1" type="ordered locus">Snov_4511</name>
</gene>
<proteinExistence type="predicted"/>
<dbReference type="Proteomes" id="UP000006633">
    <property type="component" value="Chromosome"/>
</dbReference>
<dbReference type="eggNOG" id="ENOG5033CSS">
    <property type="taxonomic scope" value="Bacteria"/>
</dbReference>
<dbReference type="RefSeq" id="WP_013169265.1">
    <property type="nucleotide sequence ID" value="NC_014217.1"/>
</dbReference>
<sequence length="98" mass="10918">MEQALREHLLSCFSVFVEARGITSATVGRLAAGDWRFFRRLADGTNFTVRKYDEVMAWFSTNWPAGAEWPAKVPRPYVPPILPAAAPAENGNRAEVLP</sequence>
<dbReference type="EMBL" id="CP002026">
    <property type="protein sequence ID" value="ADH91767.1"/>
    <property type="molecule type" value="Genomic_DNA"/>
</dbReference>
<keyword evidence="2" id="KW-1185">Reference proteome</keyword>
<dbReference type="HOGENOM" id="CLU_176066_0_0_5"/>
<accession>D7A3Z0</accession>
<evidence type="ECO:0000313" key="1">
    <source>
        <dbReference type="EMBL" id="ADH91767.1"/>
    </source>
</evidence>